<sequence>YESITSQLQFGKGTRVSTSP</sequence>
<feature type="non-terminal residue" evidence="2">
    <location>
        <position position="1"/>
    </location>
</feature>
<evidence type="ECO:0000256" key="1">
    <source>
        <dbReference type="SAM" id="MobiDB-lite"/>
    </source>
</evidence>
<reference evidence="3" key="3">
    <citation type="submission" date="2005-09" db="EMBL/GenBank/DDBJ databases">
        <authorList>
            <person name="Mural R.J."/>
            <person name="Istrail S."/>
            <person name="Sutton G."/>
            <person name="Florea L."/>
            <person name="Halpern A.L."/>
            <person name="Mobarry C.M."/>
            <person name="Lippert R."/>
            <person name="Walenz B."/>
            <person name="Shatkay H."/>
            <person name="Dew I."/>
            <person name="Miller J.R."/>
            <person name="Flanigan M.J."/>
            <person name="Edwards N.J."/>
            <person name="Bolanos R."/>
            <person name="Fasulo D."/>
            <person name="Halldorsson B.V."/>
            <person name="Hannenhalli S."/>
            <person name="Turner R."/>
            <person name="Yooseph S."/>
            <person name="Lu F."/>
            <person name="Nusskern D.R."/>
            <person name="Shue B.C."/>
            <person name="Zheng X.H."/>
            <person name="Zhong F."/>
            <person name="Delcher A.L."/>
            <person name="Huson D.H."/>
            <person name="Kravitz S.A."/>
            <person name="Mouchard L."/>
            <person name="Reinert K."/>
            <person name="Remington K.A."/>
            <person name="Clark A.G."/>
            <person name="Waterman M.S."/>
            <person name="Eichler E.E."/>
            <person name="Adams M.D."/>
            <person name="Hunkapiller M.W."/>
            <person name="Myers E.W."/>
            <person name="Venter J.C."/>
        </authorList>
    </citation>
    <scope>NUCLEOTIDE SEQUENCE</scope>
</reference>
<name>A0N506_HUMAN</name>
<organism evidence="2">
    <name type="scientific">Homo sapiens</name>
    <name type="common">Human</name>
    <dbReference type="NCBI Taxonomy" id="9606"/>
    <lineage>
        <taxon>Eukaryota</taxon>
        <taxon>Metazoa</taxon>
        <taxon>Chordata</taxon>
        <taxon>Craniata</taxon>
        <taxon>Vertebrata</taxon>
        <taxon>Euteleostomi</taxon>
        <taxon>Mammalia</taxon>
        <taxon>Eutheria</taxon>
        <taxon>Euarchontoglires</taxon>
        <taxon>Primates</taxon>
        <taxon>Haplorrhini</taxon>
        <taxon>Catarrhini</taxon>
        <taxon>Hominidae</taxon>
        <taxon>Homo</taxon>
    </lineage>
</organism>
<gene>
    <name evidence="2" type="primary">Tcr-alpha</name>
    <name evidence="3" type="ORF">hCG_2039787</name>
</gene>
<feature type="non-terminal residue" evidence="2">
    <location>
        <position position="20"/>
    </location>
</feature>
<proteinExistence type="predicted"/>
<reference evidence="2" key="1">
    <citation type="journal article" date="1994" name="Genomics">
        <title>The human T-cell receptor TCRAC/TCRDC (C alpha/C delta) region: organization, sequence, and evolution of 97.6 kb of DNA.</title>
        <authorList>
            <person name="Koop B.F."/>
            <person name="Rowen L."/>
            <person name="Wang K."/>
            <person name="Kuo C.L."/>
            <person name="Seto D."/>
            <person name="Lenstra J.A."/>
            <person name="Howard S."/>
            <person name="Shan W."/>
            <person name="Deshpande P."/>
            <person name="Hood L."/>
        </authorList>
    </citation>
    <scope>NUCLEOTIDE SEQUENCE</scope>
</reference>
<evidence type="ECO:0000313" key="3">
    <source>
        <dbReference type="EMBL" id="EAW66255.1"/>
    </source>
</evidence>
<reference evidence="3" key="2">
    <citation type="journal article" date="2001" name="Science">
        <title>The sequence of the human genome.</title>
        <authorList>
            <person name="Venter J.C."/>
            <person name="Adams M.D."/>
            <person name="Myers E.W."/>
            <person name="Li P.W."/>
            <person name="Mural R.J."/>
            <person name="Sutton G.G."/>
            <person name="Smith H.O."/>
            <person name="Yandell M."/>
            <person name="Evans C.A."/>
            <person name="Holt R.A."/>
            <person name="Gocayne J.D."/>
            <person name="Amanatides P."/>
            <person name="Ballew R.M."/>
            <person name="Huson D.H."/>
            <person name="Wortman J.R."/>
            <person name="Zhang Q."/>
            <person name="Kodira C.D."/>
            <person name="Zheng X.H."/>
            <person name="Chen L."/>
            <person name="Skupski M."/>
            <person name="Subramanian G."/>
            <person name="Thomas P.D."/>
            <person name="Zhang J."/>
            <person name="Gabor Miklos G.L."/>
            <person name="Nelson C."/>
            <person name="Broder S."/>
            <person name="Clark A.G."/>
            <person name="Nadeau J."/>
            <person name="McKusick V.A."/>
            <person name="Zinder N."/>
            <person name="Levine A.J."/>
            <person name="Roberts R.J."/>
            <person name="Simon M."/>
            <person name="Slayman C."/>
            <person name="Hunkapiller M."/>
            <person name="Bolanos R."/>
            <person name="Delcher A."/>
            <person name="Dew I."/>
            <person name="Fasulo D."/>
            <person name="Flanigan M."/>
            <person name="Florea L."/>
            <person name="Halpern A."/>
            <person name="Hannenhalli S."/>
            <person name="Kravitz S."/>
            <person name="Levy S."/>
            <person name="Mobarry C."/>
            <person name="Reinert K."/>
            <person name="Remington K."/>
            <person name="Abu-Threideh J."/>
            <person name="Beasley E."/>
            <person name="Biddick K."/>
            <person name="Bonazzi V."/>
            <person name="Brandon R."/>
            <person name="Cargill M."/>
            <person name="Chandramouliswaran I."/>
            <person name="Charlab R."/>
            <person name="Chaturvedi K."/>
            <person name="Deng Z."/>
            <person name="Di Francesco V."/>
            <person name="Dunn P."/>
            <person name="Eilbeck K."/>
            <person name="Evangelista C."/>
            <person name="Gabrielian A.E."/>
            <person name="Gan W."/>
            <person name="Ge W."/>
            <person name="Gong F."/>
            <person name="Gu Z."/>
            <person name="Guan P."/>
            <person name="Heiman T.J."/>
            <person name="Higgins M.E."/>
            <person name="Ji R.R."/>
            <person name="Ke Z."/>
            <person name="Ketchum K.A."/>
            <person name="Lai Z."/>
            <person name="Lei Y."/>
            <person name="Li Z."/>
            <person name="Li J."/>
            <person name="Liang Y."/>
            <person name="Lin X."/>
            <person name="Lu F."/>
            <person name="Merkulov G.V."/>
            <person name="Milshina N."/>
            <person name="Moore H.M."/>
            <person name="Naik A.K."/>
            <person name="Narayan V.A."/>
            <person name="Neelam B."/>
            <person name="Nusskern D."/>
            <person name="Rusch D.B."/>
            <person name="Salzberg S."/>
            <person name="Shao W."/>
            <person name="Shue B."/>
            <person name="Sun J."/>
            <person name="Wang Z."/>
            <person name="Wang A."/>
            <person name="Wang X."/>
            <person name="Wang J."/>
            <person name="Wei M."/>
            <person name="Wides R."/>
            <person name="Xiao C."/>
            <person name="Yan C."/>
            <person name="Yao A."/>
            <person name="Ye J."/>
            <person name="Zhan M."/>
            <person name="Zhang W."/>
            <person name="Zhang H."/>
            <person name="Zhao Q."/>
            <person name="Zheng L."/>
            <person name="Zhong F."/>
            <person name="Zhong W."/>
            <person name="Zhu S."/>
            <person name="Zhao S."/>
            <person name="Gilbert D."/>
            <person name="Baumhueter S."/>
            <person name="Spier G."/>
            <person name="Carter C."/>
            <person name="Cravchik A."/>
            <person name="Woodage T."/>
            <person name="Ali F."/>
            <person name="An H."/>
            <person name="Awe A."/>
            <person name="Baldwin D."/>
            <person name="Baden H."/>
            <person name="Barnstead M."/>
            <person name="Barrow I."/>
            <person name="Beeson K."/>
            <person name="Busam D."/>
            <person name="Carver A."/>
            <person name="Center A."/>
            <person name="Cheng M.L."/>
            <person name="Curry L."/>
            <person name="Danaher S."/>
            <person name="Davenport L."/>
            <person name="Desilets R."/>
            <person name="Dietz S."/>
            <person name="Dodson K."/>
            <person name="Doup L."/>
            <person name="Ferriera S."/>
            <person name="Garg N."/>
            <person name="Gluecksmann A."/>
            <person name="Hart B."/>
            <person name="Haynes J."/>
            <person name="Haynes C."/>
            <person name="Heiner C."/>
            <person name="Hladun S."/>
            <person name="Hostin D."/>
            <person name="Houck J."/>
            <person name="Howland T."/>
            <person name="Ibegwam C."/>
            <person name="Johnson J."/>
            <person name="Kalush F."/>
            <person name="Kline L."/>
            <person name="Koduru S."/>
            <person name="Love A."/>
            <person name="Mann F."/>
            <person name="May D."/>
            <person name="McCawley S."/>
            <person name="McIntosh T."/>
            <person name="McMullen I."/>
            <person name="Moy M."/>
            <person name="Moy L."/>
            <person name="Murphy B."/>
            <person name="Nelson K."/>
            <person name="Pfannkoch C."/>
            <person name="Pratts E."/>
            <person name="Puri V."/>
            <person name="Qureshi H."/>
            <person name="Reardon M."/>
            <person name="Rodriguez R."/>
            <person name="Rogers Y.H."/>
            <person name="Romblad D."/>
            <person name="Ruhfel B."/>
            <person name="Scott R."/>
            <person name="Sitter C."/>
            <person name="Smallwood M."/>
            <person name="Stewart E."/>
            <person name="Strong R."/>
            <person name="Suh E."/>
            <person name="Thomas R."/>
            <person name="Tint N.N."/>
            <person name="Tse S."/>
            <person name="Vech C."/>
            <person name="Wang G."/>
            <person name="Wetter J."/>
            <person name="Williams S."/>
            <person name="Williams M."/>
            <person name="Windsor S."/>
            <person name="Winn-Deen E."/>
            <person name="Wolfe K."/>
            <person name="Zaveri J."/>
            <person name="Zaveri K."/>
            <person name="Abril J.F."/>
            <person name="Guigo R."/>
            <person name="Campbell M.J."/>
            <person name="Sjolander K.V."/>
            <person name="Karlak B."/>
            <person name="Kejariwal A."/>
            <person name="Mi H."/>
            <person name="Lazareva B."/>
            <person name="Hatton T."/>
            <person name="Narechania A."/>
            <person name="Diemer K."/>
            <person name="Muruganujan A."/>
            <person name="Guo N."/>
            <person name="Sato S."/>
            <person name="Bafna V."/>
            <person name="Istrail S."/>
            <person name="Lippert R."/>
            <person name="Schwartz R."/>
            <person name="Walenz B."/>
            <person name="Yooseph S."/>
            <person name="Allen D."/>
            <person name="Basu A."/>
            <person name="Baxendale J."/>
            <person name="Blick L."/>
            <person name="Caminha M."/>
            <person name="Carnes-Stine J."/>
            <person name="Caulk P."/>
            <person name="Chiang Y.H."/>
            <person name="Coyne M."/>
            <person name="Dahlke C."/>
            <person name="Mays A."/>
            <person name="Dombroski M."/>
            <person name="Donnelly M."/>
            <person name="Ely D."/>
            <person name="Esparham S."/>
            <person name="Fosler C."/>
            <person name="Gire H."/>
            <person name="Glanowski S."/>
            <person name="Glasser K."/>
            <person name="Glodek A."/>
            <person name="Gorokhov M."/>
            <person name="Graham K."/>
            <person name="Gropman B."/>
            <person name="Harris M."/>
            <person name="Heil J."/>
            <person name="Henderson S."/>
            <person name="Hoover J."/>
            <person name="Jennings D."/>
            <person name="Jordan C."/>
            <person name="Jordan J."/>
            <person name="Kasha J."/>
            <person name="Kagan L."/>
            <person name="Kraft C."/>
            <person name="Levitsky A."/>
            <person name="Lewis M."/>
            <person name="Liu X."/>
            <person name="Lopez J."/>
            <person name="Ma D."/>
            <person name="Majoros W."/>
            <person name="McDaniel J."/>
            <person name="Murphy S."/>
            <person name="Newman M."/>
            <person name="Nguyen T."/>
            <person name="Nguyen N."/>
            <person name="Nodell M."/>
            <person name="Pan S."/>
            <person name="Peck J."/>
            <person name="Peterson M."/>
            <person name="Rowe W."/>
            <person name="Sanders R."/>
            <person name="Scott J."/>
            <person name="Simpson M."/>
            <person name="Smith T."/>
            <person name="Sprague A."/>
            <person name="Stockwell T."/>
            <person name="Turner R."/>
            <person name="Venter E."/>
            <person name="Wang M."/>
            <person name="Wen M."/>
            <person name="Wu D."/>
            <person name="Wu M."/>
            <person name="Xia A."/>
            <person name="Zandieh A."/>
            <person name="Zhu X."/>
        </authorList>
    </citation>
    <scope>NUCLEOTIDE SEQUENCE</scope>
</reference>
<protein>
    <submittedName>
        <fullName evidence="3">HCG2039787</fullName>
    </submittedName>
    <submittedName>
        <fullName evidence="2">Possible J 1 gene segment</fullName>
    </submittedName>
</protein>
<dbReference type="AlphaFoldDB" id="A0N506"/>
<feature type="region of interest" description="Disordered" evidence="1">
    <location>
        <begin position="1"/>
        <end position="20"/>
    </location>
</feature>
<dbReference type="EMBL" id="M94081">
    <property type="protein sequence ID" value="AAB86793.1"/>
    <property type="molecule type" value="Genomic_DNA"/>
</dbReference>
<accession>A0N506</accession>
<evidence type="ECO:0000313" key="2">
    <source>
        <dbReference type="EMBL" id="AAB86793.1"/>
    </source>
</evidence>
<dbReference type="EMBL" id="CH471078">
    <property type="protein sequence ID" value="EAW66255.1"/>
    <property type="molecule type" value="Genomic_DNA"/>
</dbReference>